<evidence type="ECO:0000313" key="1">
    <source>
        <dbReference type="EMBL" id="EAP77657.1"/>
    </source>
</evidence>
<dbReference type="eggNOG" id="ENOG5032U2V">
    <property type="taxonomic scope" value="Bacteria"/>
</dbReference>
<sequence>MSYGPSSALQSAIYDRLSTDAALTALIGDAIYDALPEGPLPPLYVVLGPEDARAASDQTGRGAWHRVILSVVTDGAGFQPAKEVAGAINDALAATPLSLTRGAVSHLSFYRAKARRVGTADIRRIDLTFRVRTDEAAA</sequence>
<evidence type="ECO:0008006" key="3">
    <source>
        <dbReference type="Google" id="ProtNLM"/>
    </source>
</evidence>
<dbReference type="STRING" id="89187.ISM_05170"/>
<dbReference type="OrthoDB" id="7644395at2"/>
<dbReference type="InterPro" id="IPR053745">
    <property type="entry name" value="Viral_Tail_Comp_sf"/>
</dbReference>
<proteinExistence type="predicted"/>
<dbReference type="Gene3D" id="3.30.2000.30">
    <property type="match status" value="1"/>
</dbReference>
<dbReference type="Pfam" id="PF11367">
    <property type="entry name" value="Tail_completion_gp17"/>
    <property type="match status" value="1"/>
</dbReference>
<dbReference type="Proteomes" id="UP000005954">
    <property type="component" value="Unassembled WGS sequence"/>
</dbReference>
<dbReference type="HOGENOM" id="CLU_126531_0_1_5"/>
<dbReference type="InterPro" id="IPR021508">
    <property type="entry name" value="Gp17-like"/>
</dbReference>
<organism evidence="1 2">
    <name type="scientific">Roseovarius nubinhibens (strain ATCC BAA-591 / DSM 15170 / ISM)</name>
    <dbReference type="NCBI Taxonomy" id="89187"/>
    <lineage>
        <taxon>Bacteria</taxon>
        <taxon>Pseudomonadati</taxon>
        <taxon>Pseudomonadota</taxon>
        <taxon>Alphaproteobacteria</taxon>
        <taxon>Rhodobacterales</taxon>
        <taxon>Roseobacteraceae</taxon>
        <taxon>Roseovarius</taxon>
    </lineage>
</organism>
<dbReference type="AlphaFoldDB" id="A3SJX6"/>
<comment type="caution">
    <text evidence="1">The sequence shown here is derived from an EMBL/GenBank/DDBJ whole genome shotgun (WGS) entry which is preliminary data.</text>
</comment>
<name>A3SJX6_ROSNI</name>
<reference evidence="1 2" key="1">
    <citation type="submission" date="2005-12" db="EMBL/GenBank/DDBJ databases">
        <authorList>
            <person name="Moran M.A."/>
            <person name="Ferriera S."/>
            <person name="Johnson J."/>
            <person name="Kravitz S."/>
            <person name="Halpern A."/>
            <person name="Remington K."/>
            <person name="Beeson K."/>
            <person name="Tran B."/>
            <person name="Rogers Y.-H."/>
            <person name="Friedman R."/>
            <person name="Venter J.C."/>
        </authorList>
    </citation>
    <scope>NUCLEOTIDE SEQUENCE [LARGE SCALE GENOMIC DNA]</scope>
    <source>
        <strain evidence="2">ATCC BAA-591 / DSM 15170 / ISM</strain>
    </source>
</reference>
<accession>A3SJX6</accession>
<evidence type="ECO:0000313" key="2">
    <source>
        <dbReference type="Proteomes" id="UP000005954"/>
    </source>
</evidence>
<protein>
    <recommendedName>
        <fullName evidence="3">DUF3168 domain-containing protein</fullName>
    </recommendedName>
</protein>
<gene>
    <name evidence="1" type="ORF">ISM_05170</name>
</gene>
<dbReference type="RefSeq" id="WP_009813058.1">
    <property type="nucleotide sequence ID" value="NZ_CH724156.1"/>
</dbReference>
<dbReference type="EMBL" id="AALY01000001">
    <property type="protein sequence ID" value="EAP77657.1"/>
    <property type="molecule type" value="Genomic_DNA"/>
</dbReference>
<keyword evidence="2" id="KW-1185">Reference proteome</keyword>